<dbReference type="Gene3D" id="3.40.50.2300">
    <property type="match status" value="2"/>
</dbReference>
<evidence type="ECO:0000256" key="4">
    <source>
        <dbReference type="ARBA" id="ARBA00023136"/>
    </source>
</evidence>
<dbReference type="PANTHER" id="PTHR34296">
    <property type="entry name" value="TRANSCRIPTIONAL ACTIVATOR PROTEIN MED"/>
    <property type="match status" value="1"/>
</dbReference>
<feature type="domain" description="ABC transporter substrate-binding protein PnrA-like" evidence="6">
    <location>
        <begin position="36"/>
        <end position="248"/>
    </location>
</feature>
<accession>A0A6J7U6C8</accession>
<evidence type="ECO:0000256" key="2">
    <source>
        <dbReference type="ARBA" id="ARBA00022475"/>
    </source>
</evidence>
<evidence type="ECO:0000256" key="5">
    <source>
        <dbReference type="ARBA" id="ARBA00023288"/>
    </source>
</evidence>
<name>A0A6J7U6C8_9ZZZZ</name>
<dbReference type="PANTHER" id="PTHR34296:SF2">
    <property type="entry name" value="ABC TRANSPORTER GUANOSINE-BINDING PROTEIN NUPN"/>
    <property type="match status" value="1"/>
</dbReference>
<dbReference type="InterPro" id="IPR003760">
    <property type="entry name" value="PnrA-like"/>
</dbReference>
<protein>
    <submittedName>
        <fullName evidence="7">Unannotated protein</fullName>
    </submittedName>
</protein>
<reference evidence="7" key="1">
    <citation type="submission" date="2020-05" db="EMBL/GenBank/DDBJ databases">
        <authorList>
            <person name="Chiriac C."/>
            <person name="Salcher M."/>
            <person name="Ghai R."/>
            <person name="Kavagutti S V."/>
        </authorList>
    </citation>
    <scope>NUCLEOTIDE SEQUENCE</scope>
</reference>
<gene>
    <name evidence="7" type="ORF">UFOPK4358_00412</name>
</gene>
<keyword evidence="5" id="KW-0449">Lipoprotein</keyword>
<dbReference type="Pfam" id="PF02608">
    <property type="entry name" value="Bmp"/>
    <property type="match status" value="1"/>
</dbReference>
<evidence type="ECO:0000256" key="3">
    <source>
        <dbReference type="ARBA" id="ARBA00022729"/>
    </source>
</evidence>
<evidence type="ECO:0000259" key="6">
    <source>
        <dbReference type="Pfam" id="PF02608"/>
    </source>
</evidence>
<dbReference type="GO" id="GO:0005886">
    <property type="term" value="C:plasma membrane"/>
    <property type="evidence" value="ECO:0007669"/>
    <property type="project" value="UniProtKB-SubCell"/>
</dbReference>
<dbReference type="EMBL" id="CAFBQQ010000041">
    <property type="protein sequence ID" value="CAB5062114.1"/>
    <property type="molecule type" value="Genomic_DNA"/>
</dbReference>
<organism evidence="7">
    <name type="scientific">freshwater metagenome</name>
    <dbReference type="NCBI Taxonomy" id="449393"/>
    <lineage>
        <taxon>unclassified sequences</taxon>
        <taxon>metagenomes</taxon>
        <taxon>ecological metagenomes</taxon>
    </lineage>
</organism>
<proteinExistence type="predicted"/>
<keyword evidence="4" id="KW-0472">Membrane</keyword>
<comment type="subcellular location">
    <subcellularLocation>
        <location evidence="1">Cell membrane</location>
    </subcellularLocation>
</comment>
<evidence type="ECO:0000313" key="7">
    <source>
        <dbReference type="EMBL" id="CAB5062114.1"/>
    </source>
</evidence>
<evidence type="ECO:0000256" key="1">
    <source>
        <dbReference type="ARBA" id="ARBA00004236"/>
    </source>
</evidence>
<keyword evidence="3" id="KW-0732">Signal</keyword>
<keyword evidence="2" id="KW-1003">Cell membrane</keyword>
<dbReference type="InterPro" id="IPR050957">
    <property type="entry name" value="BMP_lipoprotein"/>
</dbReference>
<dbReference type="AlphaFoldDB" id="A0A6J7U6C8"/>
<sequence length="335" mass="36105">MAKRLLSFVLSLLLTTTFLTPPVKAATVKIAIAYEVGGKGDNGVNDLASVGLERAIKKYKLSRLDVREQITDGTLGDRITRVRFLAKSKYQLIICVGPGYADTVKRIANEFPNTQFAIIDDESVGLTNVSNLSFATSEAVYFAAAAMASVSKSGKIGFISEKSSVNVNSYGSAFTRGAVAANPKIKVSNLLVDQVVSEEVKKQVSSGVDQILSTWSKSDEVISTVAALNSGANKSFVSGLLPEQYFLNFSAGKKNQYLVIKKRFDIAVEQIIATELVGKNMLDILDANKGIYGHRYNLKDGGLSVNLVNGGSFSTKTLKILEDLKAGRVKNITKQ</sequence>